<dbReference type="Pfam" id="PF05015">
    <property type="entry name" value="HigB-like_toxin"/>
    <property type="match status" value="1"/>
</dbReference>
<dbReference type="PANTHER" id="PTHR40266">
    <property type="entry name" value="TOXIN HIGB-1"/>
    <property type="match status" value="1"/>
</dbReference>
<evidence type="ECO:0000313" key="4">
    <source>
        <dbReference type="Proteomes" id="UP000251197"/>
    </source>
</evidence>
<dbReference type="SUPFAM" id="SSF143011">
    <property type="entry name" value="RelE-like"/>
    <property type="match status" value="1"/>
</dbReference>
<proteinExistence type="predicted"/>
<reference evidence="2 4" key="2">
    <citation type="submission" date="2018-06" db="EMBL/GenBank/DDBJ databases">
        <authorList>
            <consortium name="Pathogen Informatics"/>
            <person name="Doyle S."/>
        </authorList>
    </citation>
    <scope>NUCLEOTIDE SEQUENCE [LARGE SCALE GENOMIC DNA]</scope>
    <source>
        <strain evidence="2 4">NCTC12120</strain>
    </source>
</reference>
<reference evidence="1 3" key="1">
    <citation type="submission" date="2017-09" db="EMBL/GenBank/DDBJ databases">
        <title>FDA dAtabase for Regulatory Grade micrObial Sequences (FDA-ARGOS): Supporting development and validation of Infectious Disease Dx tests.</title>
        <authorList>
            <person name="Minogue T."/>
            <person name="Wolcott M."/>
            <person name="Wasieloski L."/>
            <person name="Aguilar W."/>
            <person name="Moore D."/>
            <person name="Tallon L."/>
            <person name="Sadzewicz L."/>
            <person name="Ott S."/>
            <person name="Zhao X."/>
            <person name="Nagaraj S."/>
            <person name="Vavikolanu K."/>
            <person name="Aluvathingal J."/>
            <person name="Nadendla S."/>
            <person name="Sichtig H."/>
        </authorList>
    </citation>
    <scope>NUCLEOTIDE SEQUENCE [LARGE SCALE GENOMIC DNA]</scope>
    <source>
        <strain evidence="1 3">FDAARGOS_392</strain>
    </source>
</reference>
<dbReference type="PANTHER" id="PTHR40266:SF2">
    <property type="entry name" value="TOXIN HIGB-1"/>
    <property type="match status" value="1"/>
</dbReference>
<dbReference type="Gene3D" id="3.30.2310.20">
    <property type="entry name" value="RelE-like"/>
    <property type="match status" value="1"/>
</dbReference>
<dbReference type="Proteomes" id="UP000251197">
    <property type="component" value="Unassembled WGS sequence"/>
</dbReference>
<organism evidence="1 3">
    <name type="scientific">Cedecea neteri</name>
    <dbReference type="NCBI Taxonomy" id="158822"/>
    <lineage>
        <taxon>Bacteria</taxon>
        <taxon>Pseudomonadati</taxon>
        <taxon>Pseudomonadota</taxon>
        <taxon>Gammaproteobacteria</taxon>
        <taxon>Enterobacterales</taxon>
        <taxon>Enterobacteriaceae</taxon>
        <taxon>Cedecea</taxon>
    </lineage>
</organism>
<name>A0A291E262_9ENTR</name>
<dbReference type="EMBL" id="UAVU01000003">
    <property type="protein sequence ID" value="SQA97251.1"/>
    <property type="molecule type" value="Genomic_DNA"/>
</dbReference>
<dbReference type="Proteomes" id="UP000217979">
    <property type="component" value="Chromosome"/>
</dbReference>
<evidence type="ECO:0000313" key="3">
    <source>
        <dbReference type="Proteomes" id="UP000217979"/>
    </source>
</evidence>
<dbReference type="RefSeq" id="WP_061279158.1">
    <property type="nucleotide sequence ID" value="NZ_CP023525.1"/>
</dbReference>
<evidence type="ECO:0000313" key="2">
    <source>
        <dbReference type="EMBL" id="SQA97251.1"/>
    </source>
</evidence>
<dbReference type="EMBL" id="CP023525">
    <property type="protein sequence ID" value="ATF94012.1"/>
    <property type="molecule type" value="Genomic_DNA"/>
</dbReference>
<accession>A0A291E262</accession>
<gene>
    <name evidence="2" type="primary">higB-1_1</name>
    <name evidence="1" type="ORF">CO704_18850</name>
    <name evidence="2" type="ORF">NCTC12120_01069</name>
</gene>
<protein>
    <submittedName>
        <fullName evidence="2">Toxin higB-1</fullName>
    </submittedName>
</protein>
<dbReference type="InterPro" id="IPR035093">
    <property type="entry name" value="RelE/ParE_toxin_dom_sf"/>
</dbReference>
<evidence type="ECO:0000313" key="1">
    <source>
        <dbReference type="EMBL" id="ATF94012.1"/>
    </source>
</evidence>
<dbReference type="InterPro" id="IPR007711">
    <property type="entry name" value="HigB-1"/>
</dbReference>
<sequence length="102" mass="12045">MLESIGSFRDKWLEEFFDTGKSHAKIPADIESVLARKLDIINAAVDFRDLRSPPGNRFENLESPLQEYSSIRVNDKYRILFKWVNGKAEQVYFEPHKYKKHK</sequence>
<dbReference type="AlphaFoldDB" id="A0A291E262"/>